<dbReference type="Gene3D" id="3.30.360.10">
    <property type="entry name" value="Dihydrodipicolinate Reductase, domain 2"/>
    <property type="match status" value="1"/>
</dbReference>
<dbReference type="Pfam" id="PF01408">
    <property type="entry name" value="GFO_IDH_MocA"/>
    <property type="match status" value="1"/>
</dbReference>
<dbReference type="Gene3D" id="3.40.50.720">
    <property type="entry name" value="NAD(P)-binding Rossmann-like Domain"/>
    <property type="match status" value="1"/>
</dbReference>
<dbReference type="EMBL" id="CP041659">
    <property type="protein sequence ID" value="QDP18536.1"/>
    <property type="molecule type" value="Genomic_DNA"/>
</dbReference>
<dbReference type="OrthoDB" id="9815825at2"/>
<proteinExistence type="predicted"/>
<dbReference type="InterPro" id="IPR036291">
    <property type="entry name" value="NAD(P)-bd_dom_sf"/>
</dbReference>
<dbReference type="InterPro" id="IPR000683">
    <property type="entry name" value="Gfo/Idh/MocA-like_OxRdtase_N"/>
</dbReference>
<evidence type="ECO:0000313" key="2">
    <source>
        <dbReference type="EMBL" id="QDP18536.1"/>
    </source>
</evidence>
<dbReference type="InterPro" id="IPR051450">
    <property type="entry name" value="Gfo/Idh/MocA_Oxidoreductases"/>
</dbReference>
<dbReference type="Proteomes" id="UP000321857">
    <property type="component" value="Chromosome"/>
</dbReference>
<accession>A0A516INW0</accession>
<organism evidence="2 3">
    <name type="scientific">Sphingomonas xanthus</name>
    <dbReference type="NCBI Taxonomy" id="2594473"/>
    <lineage>
        <taxon>Bacteria</taxon>
        <taxon>Pseudomonadati</taxon>
        <taxon>Pseudomonadota</taxon>
        <taxon>Alphaproteobacteria</taxon>
        <taxon>Sphingomonadales</taxon>
        <taxon>Sphingomonadaceae</taxon>
        <taxon>Sphingomonas</taxon>
    </lineage>
</organism>
<evidence type="ECO:0000313" key="3">
    <source>
        <dbReference type="Proteomes" id="UP000321857"/>
    </source>
</evidence>
<dbReference type="RefSeq" id="WP_147492999.1">
    <property type="nucleotide sequence ID" value="NZ_CP041659.1"/>
</dbReference>
<sequence>MTYSRPRFAGDKSLHGVGIIGLGLMGQRFAQAAEGHPEIRVVAHYDPYAKSAVGTALATASAKDLICHPDVECVYIASPPATHLDLINQAAKAGKAIFCEKPLCTDVADAHAAVGAVEAAGVAAAVNYPHATASAALELQRIVQSGELGPNVAARLTLRFAEWPRRWQAQAGDWLRSPTEGGFVREVISHFLYLAGRLFGPGKLVERSIQWGPATEEILHCKLDFNGVELVIDGAVTGDIEDHNSLEVRGELAAATLFDWYQLHYGQTQIGEGSAPTSQLDELGLMLDGHDHRLASFEEACSVVQLVEAIVLRQTS</sequence>
<dbReference type="SUPFAM" id="SSF51735">
    <property type="entry name" value="NAD(P)-binding Rossmann-fold domains"/>
    <property type="match status" value="1"/>
</dbReference>
<reference evidence="2 3" key="1">
    <citation type="submission" date="2019-07" db="EMBL/GenBank/DDBJ databases">
        <title>Sphingomonas AE3 Genome sequencing and assembly.</title>
        <authorList>
            <person name="Kim H."/>
        </authorList>
    </citation>
    <scope>NUCLEOTIDE SEQUENCE [LARGE SCALE GENOMIC DNA]</scope>
    <source>
        <strain evidence="2 3">AE3</strain>
    </source>
</reference>
<keyword evidence="3" id="KW-1185">Reference proteome</keyword>
<dbReference type="PANTHER" id="PTHR43377">
    <property type="entry name" value="BILIVERDIN REDUCTASE A"/>
    <property type="match status" value="1"/>
</dbReference>
<dbReference type="AlphaFoldDB" id="A0A516INW0"/>
<feature type="domain" description="Gfo/Idh/MocA-like oxidoreductase N-terminal" evidence="1">
    <location>
        <begin position="17"/>
        <end position="128"/>
    </location>
</feature>
<dbReference type="KEGG" id="sxa:FMM02_00300"/>
<protein>
    <submittedName>
        <fullName evidence="2">Gfo/Idh/MocA family oxidoreductase</fullName>
    </submittedName>
</protein>
<name>A0A516INW0_9SPHN</name>
<dbReference type="PANTHER" id="PTHR43377:SF1">
    <property type="entry name" value="BILIVERDIN REDUCTASE A"/>
    <property type="match status" value="1"/>
</dbReference>
<gene>
    <name evidence="2" type="ORF">FMM02_00300</name>
</gene>
<dbReference type="GO" id="GO:0000166">
    <property type="term" value="F:nucleotide binding"/>
    <property type="evidence" value="ECO:0007669"/>
    <property type="project" value="InterPro"/>
</dbReference>
<evidence type="ECO:0000259" key="1">
    <source>
        <dbReference type="Pfam" id="PF01408"/>
    </source>
</evidence>